<dbReference type="GO" id="GO:0046872">
    <property type="term" value="F:metal ion binding"/>
    <property type="evidence" value="ECO:0007669"/>
    <property type="project" value="UniProtKB-KW"/>
</dbReference>
<evidence type="ECO:0000259" key="8">
    <source>
        <dbReference type="Pfam" id="PF01435"/>
    </source>
</evidence>
<dbReference type="CDD" id="cd07332">
    <property type="entry name" value="M48C_Oma1_like"/>
    <property type="match status" value="1"/>
</dbReference>
<reference evidence="9 10" key="1">
    <citation type="submission" date="2013-05" db="EMBL/GenBank/DDBJ databases">
        <title>Genome assembly of Chondromyces apiculatus DSM 436.</title>
        <authorList>
            <person name="Sharma G."/>
            <person name="Khatri I."/>
            <person name="Kaur C."/>
            <person name="Mayilraj S."/>
            <person name="Subramanian S."/>
        </authorList>
    </citation>
    <scope>NUCLEOTIDE SEQUENCE [LARGE SCALE GENOMIC DNA]</scope>
    <source>
        <strain evidence="9 10">DSM 436</strain>
    </source>
</reference>
<dbReference type="PANTHER" id="PTHR22726">
    <property type="entry name" value="METALLOENDOPEPTIDASE OMA1"/>
    <property type="match status" value="1"/>
</dbReference>
<name>A0A017TB02_9BACT</name>
<sequence length="243" mass="25782">MLVFLLAIALLILAARGCAGCATTALVSQIPSSVDATIGKVGGEAMRAQHGVGQTPSAEDQARAARVFEELRTHLTSEEAARLVSPRLTVLSDKQANAFALPGGEVFVLTGLLDRTKDDDDALRGVMAHELGHAVRRHGVRSLVRNSVYGLVLAYVLGDMGGITATLVAGASHLDELGFSRDMEEDADAFAVDLLQRAGHTPEGLARFMESLESAPVPQILSTHPDSADRAREIRARMQKPAP</sequence>
<protein>
    <submittedName>
        <fullName evidence="9">Peptidase M48, Ste24p</fullName>
    </submittedName>
</protein>
<dbReference type="STRING" id="1192034.CAP_2247"/>
<keyword evidence="1 6" id="KW-0645">Protease</keyword>
<dbReference type="Pfam" id="PF01435">
    <property type="entry name" value="Peptidase_M48"/>
    <property type="match status" value="1"/>
</dbReference>
<evidence type="ECO:0000313" key="9">
    <source>
        <dbReference type="EMBL" id="EYF06057.1"/>
    </source>
</evidence>
<comment type="cofactor">
    <cofactor evidence="6">
        <name>Zn(2+)</name>
        <dbReference type="ChEBI" id="CHEBI:29105"/>
    </cofactor>
    <text evidence="6">Binds 1 zinc ion per subunit.</text>
</comment>
<feature type="signal peptide" evidence="7">
    <location>
        <begin position="1"/>
        <end position="21"/>
    </location>
</feature>
<dbReference type="Gene3D" id="3.30.2010.10">
    <property type="entry name" value="Metalloproteases ('zincins'), catalytic domain"/>
    <property type="match status" value="1"/>
</dbReference>
<organism evidence="9 10">
    <name type="scientific">Chondromyces apiculatus DSM 436</name>
    <dbReference type="NCBI Taxonomy" id="1192034"/>
    <lineage>
        <taxon>Bacteria</taxon>
        <taxon>Pseudomonadati</taxon>
        <taxon>Myxococcota</taxon>
        <taxon>Polyangia</taxon>
        <taxon>Polyangiales</taxon>
        <taxon>Polyangiaceae</taxon>
        <taxon>Chondromyces</taxon>
    </lineage>
</organism>
<evidence type="ECO:0000256" key="4">
    <source>
        <dbReference type="ARBA" id="ARBA00022833"/>
    </source>
</evidence>
<feature type="domain" description="Peptidase M48" evidence="8">
    <location>
        <begin position="87"/>
        <end position="237"/>
    </location>
</feature>
<comment type="caution">
    <text evidence="9">The sequence shown here is derived from an EMBL/GenBank/DDBJ whole genome shotgun (WGS) entry which is preliminary data.</text>
</comment>
<evidence type="ECO:0000256" key="5">
    <source>
        <dbReference type="ARBA" id="ARBA00023049"/>
    </source>
</evidence>
<evidence type="ECO:0000256" key="2">
    <source>
        <dbReference type="ARBA" id="ARBA00022723"/>
    </source>
</evidence>
<evidence type="ECO:0000256" key="6">
    <source>
        <dbReference type="RuleBase" id="RU003983"/>
    </source>
</evidence>
<feature type="chain" id="PRO_5001500132" evidence="7">
    <location>
        <begin position="22"/>
        <end position="243"/>
    </location>
</feature>
<keyword evidence="2" id="KW-0479">Metal-binding</keyword>
<dbReference type="InterPro" id="IPR001915">
    <property type="entry name" value="Peptidase_M48"/>
</dbReference>
<evidence type="ECO:0000256" key="7">
    <source>
        <dbReference type="SAM" id="SignalP"/>
    </source>
</evidence>
<dbReference type="GO" id="GO:0004222">
    <property type="term" value="F:metalloendopeptidase activity"/>
    <property type="evidence" value="ECO:0007669"/>
    <property type="project" value="InterPro"/>
</dbReference>
<keyword evidence="7" id="KW-0732">Signal</keyword>
<evidence type="ECO:0000256" key="1">
    <source>
        <dbReference type="ARBA" id="ARBA00022670"/>
    </source>
</evidence>
<keyword evidence="4 6" id="KW-0862">Zinc</keyword>
<dbReference type="GO" id="GO:0051603">
    <property type="term" value="P:proteolysis involved in protein catabolic process"/>
    <property type="evidence" value="ECO:0007669"/>
    <property type="project" value="TreeGrafter"/>
</dbReference>
<dbReference type="AlphaFoldDB" id="A0A017TB02"/>
<dbReference type="Proteomes" id="UP000019678">
    <property type="component" value="Unassembled WGS sequence"/>
</dbReference>
<keyword evidence="5 6" id="KW-0482">Metalloprotease</keyword>
<proteinExistence type="inferred from homology"/>
<dbReference type="PANTHER" id="PTHR22726:SF1">
    <property type="entry name" value="METALLOENDOPEPTIDASE OMA1, MITOCHONDRIAL"/>
    <property type="match status" value="1"/>
</dbReference>
<evidence type="ECO:0000256" key="3">
    <source>
        <dbReference type="ARBA" id="ARBA00022801"/>
    </source>
</evidence>
<gene>
    <name evidence="9" type="ORF">CAP_2247</name>
</gene>
<dbReference type="InterPro" id="IPR051156">
    <property type="entry name" value="Mito/Outer_Membr_Metalloprot"/>
</dbReference>
<evidence type="ECO:0000313" key="10">
    <source>
        <dbReference type="Proteomes" id="UP000019678"/>
    </source>
</evidence>
<accession>A0A017TB02</accession>
<keyword evidence="3 6" id="KW-0378">Hydrolase</keyword>
<dbReference type="GO" id="GO:0016020">
    <property type="term" value="C:membrane"/>
    <property type="evidence" value="ECO:0007669"/>
    <property type="project" value="TreeGrafter"/>
</dbReference>
<keyword evidence="10" id="KW-1185">Reference proteome</keyword>
<dbReference type="EMBL" id="ASRX01000018">
    <property type="protein sequence ID" value="EYF06057.1"/>
    <property type="molecule type" value="Genomic_DNA"/>
</dbReference>
<dbReference type="eggNOG" id="COG4783">
    <property type="taxonomic scope" value="Bacteria"/>
</dbReference>
<comment type="similarity">
    <text evidence="6">Belongs to the peptidase M48 family.</text>
</comment>